<protein>
    <recommendedName>
        <fullName evidence="9">RNA polymerase sigma factor SigZ</fullName>
    </recommendedName>
</protein>
<keyword evidence="3" id="KW-0731">Sigma factor</keyword>
<dbReference type="InterPro" id="IPR013325">
    <property type="entry name" value="RNA_pol_sigma_r2"/>
</dbReference>
<dbReference type="InterPro" id="IPR007627">
    <property type="entry name" value="RNA_pol_sigma70_r2"/>
</dbReference>
<dbReference type="AlphaFoldDB" id="A0A1M3L5G1"/>
<dbReference type="GO" id="GO:0006352">
    <property type="term" value="P:DNA-templated transcription initiation"/>
    <property type="evidence" value="ECO:0007669"/>
    <property type="project" value="InterPro"/>
</dbReference>
<evidence type="ECO:0000256" key="3">
    <source>
        <dbReference type="ARBA" id="ARBA00023082"/>
    </source>
</evidence>
<proteinExistence type="inferred from homology"/>
<accession>A0A1M3L5G1</accession>
<feature type="domain" description="RNA polymerase sigma-70 region 2" evidence="5">
    <location>
        <begin position="15"/>
        <end position="79"/>
    </location>
</feature>
<dbReference type="InterPro" id="IPR013249">
    <property type="entry name" value="RNA_pol_sigma70_r4_t2"/>
</dbReference>
<dbReference type="Pfam" id="PF08281">
    <property type="entry name" value="Sigma70_r4_2"/>
    <property type="match status" value="1"/>
</dbReference>
<keyword evidence="4" id="KW-0804">Transcription</keyword>
<name>A0A1M3L5G1_9BACT</name>
<evidence type="ECO:0000259" key="5">
    <source>
        <dbReference type="Pfam" id="PF04542"/>
    </source>
</evidence>
<reference evidence="7 8" key="1">
    <citation type="submission" date="2016-09" db="EMBL/GenBank/DDBJ databases">
        <title>Genome-resolved meta-omics ties microbial dynamics to process performance in biotechnology for thiocyanate degradation.</title>
        <authorList>
            <person name="Kantor R.S."/>
            <person name="Huddy R.J."/>
            <person name="Iyer R."/>
            <person name="Thomas B.C."/>
            <person name="Brown C.T."/>
            <person name="Anantharaman K."/>
            <person name="Tringe S."/>
            <person name="Hettich R.L."/>
            <person name="Harrison S.T."/>
            <person name="Banfield J.F."/>
        </authorList>
    </citation>
    <scope>NUCLEOTIDE SEQUENCE [LARGE SCALE GENOMIC DNA]</scope>
    <source>
        <strain evidence="7">59-99</strain>
    </source>
</reference>
<gene>
    <name evidence="7" type="ORF">BGO89_04270</name>
</gene>
<dbReference type="SUPFAM" id="SSF88659">
    <property type="entry name" value="Sigma3 and sigma4 domains of RNA polymerase sigma factors"/>
    <property type="match status" value="1"/>
</dbReference>
<comment type="similarity">
    <text evidence="1">Belongs to the sigma-70 factor family. ECF subfamily.</text>
</comment>
<feature type="domain" description="RNA polymerase sigma factor 70 region 4 type 2" evidence="6">
    <location>
        <begin position="105"/>
        <end position="156"/>
    </location>
</feature>
<dbReference type="InterPro" id="IPR013324">
    <property type="entry name" value="RNA_pol_sigma_r3/r4-like"/>
</dbReference>
<dbReference type="SUPFAM" id="SSF88946">
    <property type="entry name" value="Sigma2 domain of RNA polymerase sigma factors"/>
    <property type="match status" value="1"/>
</dbReference>
<evidence type="ECO:0000313" key="7">
    <source>
        <dbReference type="EMBL" id="OJX60785.1"/>
    </source>
</evidence>
<dbReference type="GO" id="GO:0003677">
    <property type="term" value="F:DNA binding"/>
    <property type="evidence" value="ECO:0007669"/>
    <property type="project" value="InterPro"/>
</dbReference>
<dbReference type="EMBL" id="MKVH01000003">
    <property type="protein sequence ID" value="OJX60785.1"/>
    <property type="molecule type" value="Genomic_DNA"/>
</dbReference>
<dbReference type="GO" id="GO:0016987">
    <property type="term" value="F:sigma factor activity"/>
    <property type="evidence" value="ECO:0007669"/>
    <property type="project" value="UniProtKB-KW"/>
</dbReference>
<dbReference type="NCBIfam" id="TIGR02937">
    <property type="entry name" value="sigma70-ECF"/>
    <property type="match status" value="1"/>
</dbReference>
<dbReference type="STRING" id="1895771.BGO89_04270"/>
<evidence type="ECO:0000313" key="8">
    <source>
        <dbReference type="Proteomes" id="UP000184233"/>
    </source>
</evidence>
<evidence type="ECO:0000256" key="2">
    <source>
        <dbReference type="ARBA" id="ARBA00023015"/>
    </source>
</evidence>
<evidence type="ECO:0000259" key="6">
    <source>
        <dbReference type="Pfam" id="PF08281"/>
    </source>
</evidence>
<evidence type="ECO:0008006" key="9">
    <source>
        <dbReference type="Google" id="ProtNLM"/>
    </source>
</evidence>
<dbReference type="InterPro" id="IPR039425">
    <property type="entry name" value="RNA_pol_sigma-70-like"/>
</dbReference>
<dbReference type="InterPro" id="IPR014284">
    <property type="entry name" value="RNA_pol_sigma-70_dom"/>
</dbReference>
<dbReference type="Gene3D" id="1.10.10.10">
    <property type="entry name" value="Winged helix-like DNA-binding domain superfamily/Winged helix DNA-binding domain"/>
    <property type="match status" value="1"/>
</dbReference>
<dbReference type="Proteomes" id="UP000184233">
    <property type="component" value="Unassembled WGS sequence"/>
</dbReference>
<organism evidence="7 8">
    <name type="scientific">Candidatus Kapaibacterium thiocyanatum</name>
    <dbReference type="NCBI Taxonomy" id="1895771"/>
    <lineage>
        <taxon>Bacteria</taxon>
        <taxon>Pseudomonadati</taxon>
        <taxon>Candidatus Kapaibacteriota</taxon>
        <taxon>Candidatus Kapaibacteriia</taxon>
        <taxon>Candidatus Kapaibacteriales</taxon>
        <taxon>Candidatus Kapaibacteriaceae</taxon>
        <taxon>Candidatus Kapaibacterium</taxon>
    </lineage>
</organism>
<keyword evidence="2" id="KW-0805">Transcription regulation</keyword>
<evidence type="ECO:0000256" key="4">
    <source>
        <dbReference type="ARBA" id="ARBA00023163"/>
    </source>
</evidence>
<comment type="caution">
    <text evidence="7">The sequence shown here is derived from an EMBL/GenBank/DDBJ whole genome shotgun (WGS) entry which is preliminary data.</text>
</comment>
<dbReference type="Pfam" id="PF04542">
    <property type="entry name" value="Sigma70_r2"/>
    <property type="match status" value="1"/>
</dbReference>
<dbReference type="PANTHER" id="PTHR43133:SF62">
    <property type="entry name" value="RNA POLYMERASE SIGMA FACTOR SIGZ"/>
    <property type="match status" value="1"/>
</dbReference>
<evidence type="ECO:0000256" key="1">
    <source>
        <dbReference type="ARBA" id="ARBA00010641"/>
    </source>
</evidence>
<dbReference type="PANTHER" id="PTHR43133">
    <property type="entry name" value="RNA POLYMERASE ECF-TYPE SIGMA FACTO"/>
    <property type="match status" value="1"/>
</dbReference>
<sequence>MDATASSLLTNTVWKDYRSRLVRFVRSRVHDEQAAEDIVHDTLVKALAKRDTLRDEDRILSWLFQIAMNSVRDHYRAKRPTVSLDEEFDVMDEADPSTLKELAACMEHMMNHLPEPYQSTIRRSELDGVPMRVIAEETGVSLSGIKSRVQRGRAQLRDMMMDCCRIEAGEHECRNPECNCSAK</sequence>
<dbReference type="Gene3D" id="1.10.1740.10">
    <property type="match status" value="1"/>
</dbReference>
<dbReference type="InterPro" id="IPR036388">
    <property type="entry name" value="WH-like_DNA-bd_sf"/>
</dbReference>